<dbReference type="eggNOG" id="COG4733">
    <property type="taxonomic scope" value="Bacteria"/>
</dbReference>
<evidence type="ECO:0000313" key="4">
    <source>
        <dbReference type="Proteomes" id="UP000008385"/>
    </source>
</evidence>
<organism evidence="3 4">
    <name type="scientific">Ramlibacter tataouinensis (strain ATCC BAA-407 / DSM 14655 / LMG 21543 / TTB310)</name>
    <dbReference type="NCBI Taxonomy" id="365046"/>
    <lineage>
        <taxon>Bacteria</taxon>
        <taxon>Pseudomonadati</taxon>
        <taxon>Pseudomonadota</taxon>
        <taxon>Betaproteobacteria</taxon>
        <taxon>Burkholderiales</taxon>
        <taxon>Comamonadaceae</taxon>
        <taxon>Ramlibacter</taxon>
    </lineage>
</organism>
<dbReference type="SUPFAM" id="SSF53474">
    <property type="entry name" value="alpha/beta-Hydrolases"/>
    <property type="match status" value="1"/>
</dbReference>
<dbReference type="SUPFAM" id="SSF49265">
    <property type="entry name" value="Fibronectin type III"/>
    <property type="match status" value="1"/>
</dbReference>
<dbReference type="STRING" id="365046.Rta_15630"/>
<dbReference type="InterPro" id="IPR003961">
    <property type="entry name" value="FN3_dom"/>
</dbReference>
<dbReference type="Gene3D" id="2.60.40.10">
    <property type="entry name" value="Immunoglobulins"/>
    <property type="match status" value="1"/>
</dbReference>
<feature type="chain" id="PRO_5003335620" evidence="1">
    <location>
        <begin position="25"/>
        <end position="498"/>
    </location>
</feature>
<dbReference type="InterPro" id="IPR013783">
    <property type="entry name" value="Ig-like_fold"/>
</dbReference>
<dbReference type="KEGG" id="rta:Rta_15630"/>
<accession>F5Y5F8</accession>
<dbReference type="OrthoDB" id="505233at2"/>
<sequence length="498" mass="51735">MRFRFAPTLLAGAFLMAATAAAHAAVALPKLNIDKSRTTVSGLSSGGFMASQLGYAHSATFKGVGVFAAGPYMCAGHNNYTACMYNASISSTQLATMQNSINSWSGGQIDDKANVAAQKIFMFVGSSDATVGPNPMNAARTQYANNGVPTANLEFVQRAGTAHVFPTDFDATGNNSCSSSSSPYISNCGYDGAKAVLTRLYGTLNARNNAPAAANYIEFDQTPFTNSNPGMAATGWAYVPSNCASGSQCKVHVALHGCQQTYATIGDKFIKNTGYTRWADTNSIVVLFPQTKVDNISRQTAASGSLSNPNGCWDWIGWYGSNFAQKTGAQITALKAMVDHVSSGAGSDGGSTTLPAPTNVTASGATNTSMNIAWSSVTGAAGYNVYRNGNKTNALTVTGTSFTDGNLSPGTTYSWTVRAADANGVEGAASAPVSGTTTGTAATCYTSSNYTHTTAGRAYTSGGYTYANGSNQYMGLWNTYTTTTLKQTGTNYYVIGTC</sequence>
<reference evidence="3 4" key="2">
    <citation type="journal article" date="2011" name="PLoS ONE">
        <title>The Cyst-Dividing Bacterium Ramlibacter tataouinensis TTB310 Genome Reveals a Well-Stocked Toolbox for Adaptation to a Desert Environment.</title>
        <authorList>
            <person name="De Luca G."/>
            <person name="Barakat M."/>
            <person name="Ortet P."/>
            <person name="Fochesato S."/>
            <person name="Jourlin-Castelli C."/>
            <person name="Ansaldi M."/>
            <person name="Py B."/>
            <person name="Fichant G."/>
            <person name="Coutinho P.M."/>
            <person name="Voulhoux R."/>
            <person name="Bastien O."/>
            <person name="Marechal E."/>
            <person name="Henrissat B."/>
            <person name="Quentin Y."/>
            <person name="Noirot P."/>
            <person name="Filloux A."/>
            <person name="Mejean V."/>
            <person name="Dubow M.S."/>
            <person name="Barras F."/>
            <person name="Barbe V."/>
            <person name="Weissenbach J."/>
            <person name="Mihalcescu I."/>
            <person name="Vermeglio A."/>
            <person name="Achouak W."/>
            <person name="Heulin T."/>
        </authorList>
    </citation>
    <scope>NUCLEOTIDE SEQUENCE [LARGE SCALE GENOMIC DNA]</scope>
    <source>
        <strain evidence="4">ATCC BAA-407 / DSM 14655 / LMG 21543 / TTB310</strain>
    </source>
</reference>
<dbReference type="InterPro" id="IPR036116">
    <property type="entry name" value="FN3_sf"/>
</dbReference>
<dbReference type="SMART" id="SM00060">
    <property type="entry name" value="FN3"/>
    <property type="match status" value="1"/>
</dbReference>
<proteinExistence type="predicted"/>
<name>F5Y5F8_RAMTT</name>
<dbReference type="RefSeq" id="WP_013900886.1">
    <property type="nucleotide sequence ID" value="NC_015677.1"/>
</dbReference>
<dbReference type="PROSITE" id="PS50853">
    <property type="entry name" value="FN3"/>
    <property type="match status" value="1"/>
</dbReference>
<dbReference type="Gene3D" id="3.40.50.1820">
    <property type="entry name" value="alpha/beta hydrolase"/>
    <property type="match status" value="2"/>
</dbReference>
<keyword evidence="4" id="KW-1185">Reference proteome</keyword>
<evidence type="ECO:0000256" key="1">
    <source>
        <dbReference type="SAM" id="SignalP"/>
    </source>
</evidence>
<feature type="signal peptide" evidence="1">
    <location>
        <begin position="1"/>
        <end position="24"/>
    </location>
</feature>
<dbReference type="HOGENOM" id="CLU_042524_1_0_4"/>
<feature type="domain" description="Fibronectin type-III" evidence="2">
    <location>
        <begin position="356"/>
        <end position="440"/>
    </location>
</feature>
<dbReference type="CDD" id="cd00063">
    <property type="entry name" value="FN3"/>
    <property type="match status" value="1"/>
</dbReference>
<dbReference type="Proteomes" id="UP000008385">
    <property type="component" value="Chromosome"/>
</dbReference>
<gene>
    <name evidence="3" type="ordered locus">Rta_15630</name>
</gene>
<dbReference type="PATRIC" id="fig|365046.3.peg.1594"/>
<reference evidence="4" key="1">
    <citation type="submission" date="2006-01" db="EMBL/GenBank/DDBJ databases">
        <title>Genome of the cyst-dividing bacterium Ramlibacter tataouinensis.</title>
        <authorList>
            <person name="Barakat M."/>
            <person name="Ortet P."/>
            <person name="De Luca G."/>
            <person name="Jourlin-Castelli C."/>
            <person name="Ansaldi M."/>
            <person name="Py B."/>
            <person name="Fichant G."/>
            <person name="Coutinho P."/>
            <person name="Voulhoux R."/>
            <person name="Bastien O."/>
            <person name="Roy S."/>
            <person name="Marechal E."/>
            <person name="Henrissat B."/>
            <person name="Quentin Y."/>
            <person name="Noirot P."/>
            <person name="Filloux A."/>
            <person name="Mejean V."/>
            <person name="DuBow M."/>
            <person name="Barras F."/>
            <person name="Heulin T."/>
        </authorList>
    </citation>
    <scope>NUCLEOTIDE SEQUENCE [LARGE SCALE GENOMIC DNA]</scope>
    <source>
        <strain evidence="4">ATCC BAA-407 / DSM 14655 / LMG 21543 / TTB310</strain>
    </source>
</reference>
<dbReference type="EMBL" id="CP000245">
    <property type="protein sequence ID" value="AEG92654.1"/>
    <property type="molecule type" value="Genomic_DNA"/>
</dbReference>
<dbReference type="PANTHER" id="PTHR42972:SF8">
    <property type="entry name" value="POLYHYDROXYBUTYRATE DEPOLYMERASE"/>
    <property type="match status" value="1"/>
</dbReference>
<dbReference type="Pfam" id="PF00041">
    <property type="entry name" value="fn3"/>
    <property type="match status" value="1"/>
</dbReference>
<dbReference type="AlphaFoldDB" id="F5Y5F8"/>
<evidence type="ECO:0000259" key="2">
    <source>
        <dbReference type="PROSITE" id="PS50853"/>
    </source>
</evidence>
<protein>
    <submittedName>
        <fullName evidence="3">Candidate poly(3-hydroxybutyrate) depolymerase (PHB depolymerase)</fullName>
    </submittedName>
</protein>
<dbReference type="PANTHER" id="PTHR42972">
    <property type="entry name" value="TOL-PAL SYSTEM PROTEIN TOLB"/>
    <property type="match status" value="1"/>
</dbReference>
<keyword evidence="1" id="KW-0732">Signal</keyword>
<dbReference type="InterPro" id="IPR029058">
    <property type="entry name" value="AB_hydrolase_fold"/>
</dbReference>
<dbReference type="eggNOG" id="COG3509">
    <property type="taxonomic scope" value="Bacteria"/>
</dbReference>
<evidence type="ECO:0000313" key="3">
    <source>
        <dbReference type="EMBL" id="AEG92654.1"/>
    </source>
</evidence>